<keyword evidence="6" id="KW-0418">Kinase</keyword>
<dbReference type="GO" id="GO:0047372">
    <property type="term" value="F:monoacylglycerol lipase activity"/>
    <property type="evidence" value="ECO:0007669"/>
    <property type="project" value="TreeGrafter"/>
</dbReference>
<evidence type="ECO:0000256" key="4">
    <source>
        <dbReference type="PIRSR" id="PIRSR005211-1"/>
    </source>
</evidence>
<evidence type="ECO:0000313" key="7">
    <source>
        <dbReference type="Proteomes" id="UP000294820"/>
    </source>
</evidence>
<keyword evidence="3 6" id="KW-0378">Hydrolase</keyword>
<dbReference type="Pfam" id="PF00561">
    <property type="entry name" value="Abhydrolase_1"/>
    <property type="match status" value="1"/>
</dbReference>
<feature type="domain" description="AB hydrolase-1" evidence="5">
    <location>
        <begin position="73"/>
        <end position="313"/>
    </location>
</feature>
<dbReference type="InterPro" id="IPR000952">
    <property type="entry name" value="AB_hydrolase_4_CS"/>
</dbReference>
<dbReference type="PANTHER" id="PTHR10794:SF94">
    <property type="entry name" value="ESTERASE YHET-RELATED"/>
    <property type="match status" value="1"/>
</dbReference>
<dbReference type="InterPro" id="IPR029058">
    <property type="entry name" value="AB_hydrolase_fold"/>
</dbReference>
<dbReference type="FunFam" id="3.40.50.1820:FF:000080">
    <property type="entry name" value="Alpha/beta hydrolase"/>
    <property type="match status" value="1"/>
</dbReference>
<proteinExistence type="inferred from homology"/>
<feature type="active site" description="Charge relay system" evidence="4">
    <location>
        <position position="153"/>
    </location>
</feature>
<feature type="active site" description="Charge relay system" evidence="4">
    <location>
        <position position="308"/>
    </location>
</feature>
<dbReference type="InterPro" id="IPR000073">
    <property type="entry name" value="AB_hydrolase_1"/>
</dbReference>
<gene>
    <name evidence="6" type="primary">yheT</name>
    <name evidence="6" type="ORF">DAQ1742_04079</name>
</gene>
<evidence type="ECO:0000256" key="3">
    <source>
        <dbReference type="ARBA" id="ARBA00022801"/>
    </source>
</evidence>
<evidence type="ECO:0000259" key="5">
    <source>
        <dbReference type="Pfam" id="PF00561"/>
    </source>
</evidence>
<dbReference type="KEGG" id="daq:DAQ1742_04079"/>
<name>A0A375AFT2_9GAMM</name>
<keyword evidence="7" id="KW-1185">Reference proteome</keyword>
<dbReference type="PIRSF" id="PIRSF005211">
    <property type="entry name" value="Ab_hydro_YheT"/>
    <property type="match status" value="1"/>
</dbReference>
<dbReference type="GO" id="GO:0034338">
    <property type="term" value="F:short-chain carboxylesterase activity"/>
    <property type="evidence" value="ECO:0007669"/>
    <property type="project" value="TreeGrafter"/>
</dbReference>
<dbReference type="Proteomes" id="UP000294820">
    <property type="component" value="Chromosome 1"/>
</dbReference>
<sequence length="340" mass="38288">MAHHSLFMNRISHNNLPFQPLAGGSNPHLQTMLPRLLRRRPALQPHWQTLTLPDGDFVELAWSEDPAAARHKPRVVLFHGLEGSFHSPYAHGMMAACQQRGWLAVVMHFRGCGRQPNRLARGYHAGETDDASYFLGWLARTFGNAPTAAIGVSLGGNMLACLLSQHDSANLPDVAAIISAPLQLEPCSRRLERGFSRVYQGYLLNLLRRNALRKLAAYPNCLPVSAERLRQIRHLKEFDQLVTARLHGFADADDYYRRSSALPRLAQIRQPLLVVHAKDDPFMTTEVIPKLSQLPGNIHYCLTQHGGHVGFVSGTWRQPQLWLEQCVPDWLTAYLEPKRS</sequence>
<comment type="similarity">
    <text evidence="1">Belongs to the AB hydrolase superfamily. AB hydrolase 4 family.</text>
</comment>
<dbReference type="NCBIfam" id="NF008218">
    <property type="entry name" value="PRK10985.1"/>
    <property type="match status" value="1"/>
</dbReference>
<feature type="active site" description="Charge relay system" evidence="4">
    <location>
        <position position="280"/>
    </location>
</feature>
<dbReference type="InterPro" id="IPR012020">
    <property type="entry name" value="ABHD4"/>
</dbReference>
<dbReference type="PROSITE" id="PS01133">
    <property type="entry name" value="UPF0017"/>
    <property type="match status" value="1"/>
</dbReference>
<evidence type="ECO:0000313" key="6">
    <source>
        <dbReference type="EMBL" id="SLM64847.1"/>
    </source>
</evidence>
<dbReference type="PANTHER" id="PTHR10794">
    <property type="entry name" value="ABHYDROLASE DOMAIN-CONTAINING PROTEIN"/>
    <property type="match status" value="1"/>
</dbReference>
<keyword evidence="2" id="KW-0719">Serine esterase</keyword>
<evidence type="ECO:0000256" key="2">
    <source>
        <dbReference type="ARBA" id="ARBA00022487"/>
    </source>
</evidence>
<keyword evidence="6" id="KW-0808">Transferase</keyword>
<evidence type="ECO:0000256" key="1">
    <source>
        <dbReference type="ARBA" id="ARBA00010884"/>
    </source>
</evidence>
<protein>
    <submittedName>
        <fullName evidence="6">Hydrolase, alpha/beta fold family functionally coupled to Phosphoribulokinase</fullName>
    </submittedName>
</protein>
<reference evidence="6 7" key="1">
    <citation type="submission" date="2016-09" db="EMBL/GenBank/DDBJ databases">
        <authorList>
            <person name="Reverchon S."/>
            <person name="Nasser W."/>
            <person name="Leonard S."/>
            <person name="Brochier C."/>
            <person name="Duprey A."/>
        </authorList>
    </citation>
    <scope>NUCLEOTIDE SEQUENCE [LARGE SCALE GENOMIC DNA]</scope>
    <source>
        <strain evidence="6 7">174/2</strain>
    </source>
</reference>
<dbReference type="EMBL" id="LT615367">
    <property type="protein sequence ID" value="SLM64847.1"/>
    <property type="molecule type" value="Genomic_DNA"/>
</dbReference>
<dbReference type="Gene3D" id="3.40.50.1820">
    <property type="entry name" value="alpha/beta hydrolase"/>
    <property type="match status" value="1"/>
</dbReference>
<organism evidence="6 7">
    <name type="scientific">Dickeya aquatica</name>
    <dbReference type="NCBI Taxonomy" id="1401087"/>
    <lineage>
        <taxon>Bacteria</taxon>
        <taxon>Pseudomonadati</taxon>
        <taxon>Pseudomonadota</taxon>
        <taxon>Gammaproteobacteria</taxon>
        <taxon>Enterobacterales</taxon>
        <taxon>Pectobacteriaceae</taxon>
        <taxon>Dickeya</taxon>
    </lineage>
</organism>
<accession>A0A375AFT2</accession>
<dbReference type="InterPro" id="IPR050960">
    <property type="entry name" value="AB_hydrolase_4_sf"/>
</dbReference>
<dbReference type="SUPFAM" id="SSF53474">
    <property type="entry name" value="alpha/beta-Hydrolases"/>
    <property type="match status" value="1"/>
</dbReference>
<dbReference type="GO" id="GO:0016301">
    <property type="term" value="F:kinase activity"/>
    <property type="evidence" value="ECO:0007669"/>
    <property type="project" value="UniProtKB-KW"/>
</dbReference>
<dbReference type="AlphaFoldDB" id="A0A375AFT2"/>